<reference evidence="2" key="1">
    <citation type="journal article" date="2023" name="Mol. Phylogenet. Evol.">
        <title>Genome-scale phylogeny and comparative genomics of the fungal order Sordariales.</title>
        <authorList>
            <person name="Hensen N."/>
            <person name="Bonometti L."/>
            <person name="Westerberg I."/>
            <person name="Brannstrom I.O."/>
            <person name="Guillou S."/>
            <person name="Cros-Aarteil S."/>
            <person name="Calhoun S."/>
            <person name="Haridas S."/>
            <person name="Kuo A."/>
            <person name="Mondo S."/>
            <person name="Pangilinan J."/>
            <person name="Riley R."/>
            <person name="LaButti K."/>
            <person name="Andreopoulos B."/>
            <person name="Lipzen A."/>
            <person name="Chen C."/>
            <person name="Yan M."/>
            <person name="Daum C."/>
            <person name="Ng V."/>
            <person name="Clum A."/>
            <person name="Steindorff A."/>
            <person name="Ohm R.A."/>
            <person name="Martin F."/>
            <person name="Silar P."/>
            <person name="Natvig D.O."/>
            <person name="Lalanne C."/>
            <person name="Gautier V."/>
            <person name="Ament-Velasquez S.L."/>
            <person name="Kruys A."/>
            <person name="Hutchinson M.I."/>
            <person name="Powell A.J."/>
            <person name="Barry K."/>
            <person name="Miller A.N."/>
            <person name="Grigoriev I.V."/>
            <person name="Debuchy R."/>
            <person name="Gladieux P."/>
            <person name="Hiltunen Thoren M."/>
            <person name="Johannesson H."/>
        </authorList>
    </citation>
    <scope>NUCLEOTIDE SEQUENCE</scope>
    <source>
        <strain evidence="2">CBS 626.80</strain>
    </source>
</reference>
<comment type="caution">
    <text evidence="2">The sequence shown here is derived from an EMBL/GenBank/DDBJ whole genome shotgun (WGS) entry which is preliminary data.</text>
</comment>
<protein>
    <submittedName>
        <fullName evidence="2">Uncharacterized protein</fullName>
    </submittedName>
</protein>
<feature type="signal peptide" evidence="1">
    <location>
        <begin position="1"/>
        <end position="27"/>
    </location>
</feature>
<keyword evidence="1" id="KW-0732">Signal</keyword>
<evidence type="ECO:0000313" key="3">
    <source>
        <dbReference type="Proteomes" id="UP001303222"/>
    </source>
</evidence>
<evidence type="ECO:0000256" key="1">
    <source>
        <dbReference type="SAM" id="SignalP"/>
    </source>
</evidence>
<accession>A0AAN6NP26</accession>
<dbReference type="EMBL" id="MU859214">
    <property type="protein sequence ID" value="KAK3949435.1"/>
    <property type="molecule type" value="Genomic_DNA"/>
</dbReference>
<sequence length="105" mass="11297">GHAKKATRGSIRVAFVLISRLPTSLQAKPHASIPGGGALACSSLSQSTRLLTECNLGSVKTVNLSRNPPNYIHPFSAASPLTVMPPSERYGYGSWWFSFLTLPRD</sequence>
<dbReference type="AlphaFoldDB" id="A0AAN6NP26"/>
<feature type="chain" id="PRO_5043027143" evidence="1">
    <location>
        <begin position="28"/>
        <end position="105"/>
    </location>
</feature>
<evidence type="ECO:0000313" key="2">
    <source>
        <dbReference type="EMBL" id="KAK3949435.1"/>
    </source>
</evidence>
<organism evidence="2 3">
    <name type="scientific">Pseudoneurospora amorphoporcata</name>
    <dbReference type="NCBI Taxonomy" id="241081"/>
    <lineage>
        <taxon>Eukaryota</taxon>
        <taxon>Fungi</taxon>
        <taxon>Dikarya</taxon>
        <taxon>Ascomycota</taxon>
        <taxon>Pezizomycotina</taxon>
        <taxon>Sordariomycetes</taxon>
        <taxon>Sordariomycetidae</taxon>
        <taxon>Sordariales</taxon>
        <taxon>Sordariaceae</taxon>
        <taxon>Pseudoneurospora</taxon>
    </lineage>
</organism>
<dbReference type="Proteomes" id="UP001303222">
    <property type="component" value="Unassembled WGS sequence"/>
</dbReference>
<name>A0AAN6NP26_9PEZI</name>
<proteinExistence type="predicted"/>
<gene>
    <name evidence="2" type="ORF">QBC32DRAFT_349122</name>
</gene>
<reference evidence="2" key="2">
    <citation type="submission" date="2023-06" db="EMBL/GenBank/DDBJ databases">
        <authorList>
            <consortium name="Lawrence Berkeley National Laboratory"/>
            <person name="Mondo S.J."/>
            <person name="Hensen N."/>
            <person name="Bonometti L."/>
            <person name="Westerberg I."/>
            <person name="Brannstrom I.O."/>
            <person name="Guillou S."/>
            <person name="Cros-Aarteil S."/>
            <person name="Calhoun S."/>
            <person name="Haridas S."/>
            <person name="Kuo A."/>
            <person name="Pangilinan J."/>
            <person name="Riley R."/>
            <person name="Labutti K."/>
            <person name="Andreopoulos B."/>
            <person name="Lipzen A."/>
            <person name="Chen C."/>
            <person name="Yanf M."/>
            <person name="Daum C."/>
            <person name="Ng V."/>
            <person name="Clum A."/>
            <person name="Steindorff A."/>
            <person name="Ohm R."/>
            <person name="Martin F."/>
            <person name="Silar P."/>
            <person name="Natvig D."/>
            <person name="Lalanne C."/>
            <person name="Gautier V."/>
            <person name="Ament-Velasquez S.L."/>
            <person name="Kruys A."/>
            <person name="Hutchinson M.I."/>
            <person name="Powell A.J."/>
            <person name="Barry K."/>
            <person name="Miller A.N."/>
            <person name="Grigoriev I.V."/>
            <person name="Debuchy R."/>
            <person name="Gladieux P."/>
            <person name="Thoren M.H."/>
            <person name="Johannesson H."/>
        </authorList>
    </citation>
    <scope>NUCLEOTIDE SEQUENCE</scope>
    <source>
        <strain evidence="2">CBS 626.80</strain>
    </source>
</reference>
<feature type="non-terminal residue" evidence="2">
    <location>
        <position position="1"/>
    </location>
</feature>
<keyword evidence="3" id="KW-1185">Reference proteome</keyword>